<protein>
    <recommendedName>
        <fullName evidence="3">Retrotransposon gag domain-containing protein</fullName>
    </recommendedName>
</protein>
<reference evidence="1" key="2">
    <citation type="submission" date="2023-06" db="EMBL/GenBank/DDBJ databases">
        <authorList>
            <person name="Swenson N.G."/>
            <person name="Wegrzyn J.L."/>
            <person name="Mcevoy S.L."/>
        </authorList>
    </citation>
    <scope>NUCLEOTIDE SEQUENCE</scope>
    <source>
        <strain evidence="1">NS2018</strain>
        <tissue evidence="1">Leaf</tissue>
    </source>
</reference>
<dbReference type="AlphaFoldDB" id="A0AA39TB67"/>
<dbReference type="EMBL" id="JAUESC010000003">
    <property type="protein sequence ID" value="KAK0602580.1"/>
    <property type="molecule type" value="Genomic_DNA"/>
</dbReference>
<sequence>MSTYSAYVATDVKNASEPGKSKGPAHAVLPAEMSTYEPGHINTVCWKLRQRPEAMADEAGGRHQGGGGDCTLENLWTSHASLEKKWFLRGPRANAQHQGDYRNHGHGPQEYRLKIDIPNFHGQLHIEDFLDWVQTVDHFFEYMEVPEEKQVTLVAYKLKSDTSAWAEQLQHIRRHDGKGRMRTRQRIKQLLRARYLPSDYEQILYHQIINTKIVDRNRGV</sequence>
<accession>A0AA39TB67</accession>
<proteinExistence type="predicted"/>
<evidence type="ECO:0000313" key="2">
    <source>
        <dbReference type="Proteomes" id="UP001168877"/>
    </source>
</evidence>
<dbReference type="Proteomes" id="UP001168877">
    <property type="component" value="Unassembled WGS sequence"/>
</dbReference>
<evidence type="ECO:0008006" key="3">
    <source>
        <dbReference type="Google" id="ProtNLM"/>
    </source>
</evidence>
<keyword evidence="2" id="KW-1185">Reference proteome</keyword>
<comment type="caution">
    <text evidence="1">The sequence shown here is derived from an EMBL/GenBank/DDBJ whole genome shotgun (WGS) entry which is preliminary data.</text>
</comment>
<gene>
    <name evidence="1" type="ORF">LWI29_034915</name>
</gene>
<organism evidence="1 2">
    <name type="scientific">Acer saccharum</name>
    <name type="common">Sugar maple</name>
    <dbReference type="NCBI Taxonomy" id="4024"/>
    <lineage>
        <taxon>Eukaryota</taxon>
        <taxon>Viridiplantae</taxon>
        <taxon>Streptophyta</taxon>
        <taxon>Embryophyta</taxon>
        <taxon>Tracheophyta</taxon>
        <taxon>Spermatophyta</taxon>
        <taxon>Magnoliopsida</taxon>
        <taxon>eudicotyledons</taxon>
        <taxon>Gunneridae</taxon>
        <taxon>Pentapetalae</taxon>
        <taxon>rosids</taxon>
        <taxon>malvids</taxon>
        <taxon>Sapindales</taxon>
        <taxon>Sapindaceae</taxon>
        <taxon>Hippocastanoideae</taxon>
        <taxon>Acereae</taxon>
        <taxon>Acer</taxon>
    </lineage>
</organism>
<evidence type="ECO:0000313" key="1">
    <source>
        <dbReference type="EMBL" id="KAK0602580.1"/>
    </source>
</evidence>
<reference evidence="1" key="1">
    <citation type="journal article" date="2022" name="Plant J.">
        <title>Strategies of tolerance reflected in two North American maple genomes.</title>
        <authorList>
            <person name="McEvoy S.L."/>
            <person name="Sezen U.U."/>
            <person name="Trouern-Trend A."/>
            <person name="McMahon S.M."/>
            <person name="Schaberg P.G."/>
            <person name="Yang J."/>
            <person name="Wegrzyn J.L."/>
            <person name="Swenson N.G."/>
        </authorList>
    </citation>
    <scope>NUCLEOTIDE SEQUENCE</scope>
    <source>
        <strain evidence="1">NS2018</strain>
    </source>
</reference>
<name>A0AA39TB67_ACESA</name>